<keyword evidence="3" id="KW-1185">Reference proteome</keyword>
<dbReference type="Proteomes" id="UP000297527">
    <property type="component" value="Unassembled WGS sequence"/>
</dbReference>
<organism evidence="2 3">
    <name type="scientific">Botryotinia convoluta</name>
    <dbReference type="NCBI Taxonomy" id="54673"/>
    <lineage>
        <taxon>Eukaryota</taxon>
        <taxon>Fungi</taxon>
        <taxon>Dikarya</taxon>
        <taxon>Ascomycota</taxon>
        <taxon>Pezizomycotina</taxon>
        <taxon>Leotiomycetes</taxon>
        <taxon>Helotiales</taxon>
        <taxon>Sclerotiniaceae</taxon>
        <taxon>Botryotinia</taxon>
    </lineage>
</organism>
<dbReference type="EMBL" id="PQXN01000064">
    <property type="protein sequence ID" value="TGO57559.1"/>
    <property type="molecule type" value="Genomic_DNA"/>
</dbReference>
<gene>
    <name evidence="2" type="ORF">BCON_0064g00280</name>
</gene>
<sequence length="503" mass="56456">MTATRIVVYSCTHELPDTNAYIERDQATPYQYRNPIVNRLRRAFTLNETIRRPSMDLCPVCQAKSRQRSRPAPQAQPSPRPRGQTLQDRTHPVHVPQVRLQTPARDSPDSADSQPRVPQPWNMAEGPPDLPVFLPTRNTATPPPQANAQLWNMAEGPPDLPVIQFPNTTDSQPQTDAQLSNLPGGSTGLPSSEVLIRGWDAMRRRGARQRNLAGQELQRSATDAPRRSSPSPPSPPPKDHGVHPRVHAWIKQQTHKALKTHHDRIIQPLEPQSSESRPRTPVILIPDPLTLTPSTTRGEEERVPSNFPGERAQVPRGTTSFKSTISGTEAKHSLQYVEHDNAQKAAKNQTTHPQTNNMVNHIVFECGHRFPEFPSKIKKLKRALRIRRAFSTKAKVPKDIPREGLCEVCVDFSAQDFLAAGTHAENINKTFAELREERVRETIAAAKEAAEREEEEESTPTPQHPTPQHHLKRKPVPGSAAIGLFEEEEDDDTEWLLAKDQEQ</sequence>
<evidence type="ECO:0000313" key="3">
    <source>
        <dbReference type="Proteomes" id="UP000297527"/>
    </source>
</evidence>
<comment type="caution">
    <text evidence="2">The sequence shown here is derived from an EMBL/GenBank/DDBJ whole genome shotgun (WGS) entry which is preliminary data.</text>
</comment>
<reference evidence="2 3" key="1">
    <citation type="submission" date="2017-12" db="EMBL/GenBank/DDBJ databases">
        <title>Comparative genomics of Botrytis spp.</title>
        <authorList>
            <person name="Valero-Jimenez C.A."/>
            <person name="Tapia P."/>
            <person name="Veloso J."/>
            <person name="Silva-Moreno E."/>
            <person name="Staats M."/>
            <person name="Valdes J.H."/>
            <person name="Van Kan J.A.L."/>
        </authorList>
    </citation>
    <scope>NUCLEOTIDE SEQUENCE [LARGE SCALE GENOMIC DNA]</scope>
    <source>
        <strain evidence="2 3">MUCL11595</strain>
    </source>
</reference>
<feature type="region of interest" description="Disordered" evidence="1">
    <location>
        <begin position="208"/>
        <end position="243"/>
    </location>
</feature>
<feature type="region of interest" description="Disordered" evidence="1">
    <location>
        <begin position="62"/>
        <end position="143"/>
    </location>
</feature>
<proteinExistence type="predicted"/>
<feature type="compositionally biased region" description="Polar residues" evidence="1">
    <location>
        <begin position="165"/>
        <end position="190"/>
    </location>
</feature>
<feature type="region of interest" description="Disordered" evidence="1">
    <location>
        <begin position="446"/>
        <end position="503"/>
    </location>
</feature>
<dbReference type="OrthoDB" id="3544012at2759"/>
<accession>A0A4Z1I7H8</accession>
<evidence type="ECO:0000256" key="1">
    <source>
        <dbReference type="SAM" id="MobiDB-lite"/>
    </source>
</evidence>
<name>A0A4Z1I7H8_9HELO</name>
<feature type="region of interest" description="Disordered" evidence="1">
    <location>
        <begin position="269"/>
        <end position="324"/>
    </location>
</feature>
<feature type="compositionally biased region" description="Acidic residues" evidence="1">
    <location>
        <begin position="485"/>
        <end position="494"/>
    </location>
</feature>
<evidence type="ECO:0000313" key="2">
    <source>
        <dbReference type="EMBL" id="TGO57559.1"/>
    </source>
</evidence>
<feature type="region of interest" description="Disordered" evidence="1">
    <location>
        <begin position="163"/>
        <end position="192"/>
    </location>
</feature>
<dbReference type="AlphaFoldDB" id="A0A4Z1I7H8"/>
<protein>
    <submittedName>
        <fullName evidence="2">Uncharacterized protein</fullName>
    </submittedName>
</protein>